<dbReference type="OrthoDB" id="5946976at2759"/>
<evidence type="ECO:0000313" key="4">
    <source>
        <dbReference type="EMBL" id="KAJ7326083.1"/>
    </source>
</evidence>
<evidence type="ECO:0000259" key="3">
    <source>
        <dbReference type="Pfam" id="PF00144"/>
    </source>
</evidence>
<dbReference type="AlphaFoldDB" id="A0A9W9YCL6"/>
<comment type="similarity">
    <text evidence="1">Belongs to the beta-lactamase family.</text>
</comment>
<accession>A0A9W9YCL6</accession>
<dbReference type="PANTHER" id="PTHR22935">
    <property type="entry name" value="PENICILLIN-BINDING PROTEIN"/>
    <property type="match status" value="1"/>
</dbReference>
<proteinExistence type="inferred from homology"/>
<dbReference type="EMBL" id="MU827804">
    <property type="protein sequence ID" value="KAJ7326083.1"/>
    <property type="molecule type" value="Genomic_DNA"/>
</dbReference>
<comment type="caution">
    <text evidence="4">The sequence shown here is derived from an EMBL/GenBank/DDBJ whole genome shotgun (WGS) entry which is preliminary data.</text>
</comment>
<sequence>MDEFAIRLRGKRGNSRRPARLWKTLAVVGSGLTVVMTTLFTWHAVTYTQRDCGSEKVNATGREETRDYRPVSLHIPCPEFPTVVPLSHPLPDQIQHIINKLDSYLSEIVDENTSLPAISANIFHGDSVLWSGHYGSKISNVSRARPDDNTVYRIGSITKIFPVLLIYKLYESGVIDSVDDPLSKYAPDVKVKNPFTNENITLRQIAGQMSGLPREAPCVYHCTQTNSTEQLKLLKNRNLVVAPWATPSYSNLGYALLGRLLTENLLNKTFESWTRKEILDPLGMNNTGFEITSDVEKNMAFPYLKNAEKKPSRAPFAKLGWASPAGEMFSTINDLTKLGMMFTRPWTQKIFKASTIREMSLPIDISPDGRTIWGSPFEMLYSGGFVVRGKAGHIDAYEAFFTFEPRLQLGMNVFISAKGFLKSGVTGVCVLSRRFKPLHRVFSTQTHPTVTLETFEAIAQITVFQNFLRLHYVPPVSFSIKIRHIGLPLTFQASYYYKGISCLDKGSGILADIYFDIPRQDGLSQYFVVPGWNIRGKRIAFDPNYQARVLQREVIQSFFQQPYFLRQY</sequence>
<dbReference type="Gene3D" id="3.40.710.10">
    <property type="entry name" value="DD-peptidase/beta-lactamase superfamily"/>
    <property type="match status" value="1"/>
</dbReference>
<evidence type="ECO:0000256" key="1">
    <source>
        <dbReference type="ARBA" id="ARBA00038473"/>
    </source>
</evidence>
<feature type="domain" description="Beta-lactamase-related" evidence="3">
    <location>
        <begin position="112"/>
        <end position="418"/>
    </location>
</feature>
<evidence type="ECO:0000313" key="5">
    <source>
        <dbReference type="Proteomes" id="UP001163046"/>
    </source>
</evidence>
<dbReference type="Proteomes" id="UP001163046">
    <property type="component" value="Unassembled WGS sequence"/>
</dbReference>
<reference evidence="4" key="1">
    <citation type="submission" date="2023-01" db="EMBL/GenBank/DDBJ databases">
        <title>Genome assembly of the deep-sea coral Lophelia pertusa.</title>
        <authorList>
            <person name="Herrera S."/>
            <person name="Cordes E."/>
        </authorList>
    </citation>
    <scope>NUCLEOTIDE SEQUENCE</scope>
    <source>
        <strain evidence="4">USNM1676648</strain>
        <tissue evidence="4">Polyp</tissue>
    </source>
</reference>
<name>A0A9W9YCL6_9CNID</name>
<feature type="transmembrane region" description="Helical" evidence="2">
    <location>
        <begin position="21"/>
        <end position="42"/>
    </location>
</feature>
<evidence type="ECO:0000256" key="2">
    <source>
        <dbReference type="SAM" id="Phobius"/>
    </source>
</evidence>
<gene>
    <name evidence="4" type="primary">LACTBL1_4</name>
    <name evidence="4" type="ORF">OS493_028341</name>
</gene>
<protein>
    <submittedName>
        <fullName evidence="4">Beta-lactamase-like 1</fullName>
    </submittedName>
</protein>
<organism evidence="4 5">
    <name type="scientific">Desmophyllum pertusum</name>
    <dbReference type="NCBI Taxonomy" id="174260"/>
    <lineage>
        <taxon>Eukaryota</taxon>
        <taxon>Metazoa</taxon>
        <taxon>Cnidaria</taxon>
        <taxon>Anthozoa</taxon>
        <taxon>Hexacorallia</taxon>
        <taxon>Scleractinia</taxon>
        <taxon>Caryophylliina</taxon>
        <taxon>Caryophylliidae</taxon>
        <taxon>Desmophyllum</taxon>
    </lineage>
</organism>
<keyword evidence="5" id="KW-1185">Reference proteome</keyword>
<keyword evidence="2" id="KW-1133">Transmembrane helix</keyword>
<keyword evidence="2" id="KW-0812">Transmembrane</keyword>
<dbReference type="InterPro" id="IPR001466">
    <property type="entry name" value="Beta-lactam-related"/>
</dbReference>
<dbReference type="SUPFAM" id="SSF56601">
    <property type="entry name" value="beta-lactamase/transpeptidase-like"/>
    <property type="match status" value="1"/>
</dbReference>
<dbReference type="InterPro" id="IPR051478">
    <property type="entry name" value="Beta-lactamase-like_AB/R"/>
</dbReference>
<dbReference type="PANTHER" id="PTHR22935:SF95">
    <property type="entry name" value="BETA-LACTAMASE-LIKE 1-RELATED"/>
    <property type="match status" value="1"/>
</dbReference>
<dbReference type="InterPro" id="IPR012338">
    <property type="entry name" value="Beta-lactam/transpept-like"/>
</dbReference>
<dbReference type="Pfam" id="PF00144">
    <property type="entry name" value="Beta-lactamase"/>
    <property type="match status" value="1"/>
</dbReference>
<keyword evidence="2" id="KW-0472">Membrane</keyword>